<evidence type="ECO:0000259" key="2">
    <source>
        <dbReference type="Pfam" id="PF05729"/>
    </source>
</evidence>
<evidence type="ECO:0000313" key="4">
    <source>
        <dbReference type="Proteomes" id="UP001500979"/>
    </source>
</evidence>
<protein>
    <recommendedName>
        <fullName evidence="2">NACHT domain-containing protein</fullName>
    </recommendedName>
</protein>
<dbReference type="SMART" id="SM00567">
    <property type="entry name" value="EZ_HEAT"/>
    <property type="match status" value="12"/>
</dbReference>
<dbReference type="InterPro" id="IPR011989">
    <property type="entry name" value="ARM-like"/>
</dbReference>
<name>A0ABN3VAE5_9PSEU</name>
<accession>A0ABN3VAE5</accession>
<dbReference type="EMBL" id="BAAAUX010000011">
    <property type="protein sequence ID" value="GAA2786423.1"/>
    <property type="molecule type" value="Genomic_DNA"/>
</dbReference>
<dbReference type="RefSeq" id="WP_344679361.1">
    <property type="nucleotide sequence ID" value="NZ_BAAAUX010000011.1"/>
</dbReference>
<evidence type="ECO:0000313" key="3">
    <source>
        <dbReference type="EMBL" id="GAA2786423.1"/>
    </source>
</evidence>
<dbReference type="Proteomes" id="UP001500979">
    <property type="component" value="Unassembled WGS sequence"/>
</dbReference>
<dbReference type="Pfam" id="PF05729">
    <property type="entry name" value="NACHT"/>
    <property type="match status" value="1"/>
</dbReference>
<dbReference type="Gene3D" id="1.25.10.10">
    <property type="entry name" value="Leucine-rich Repeat Variant"/>
    <property type="match status" value="4"/>
</dbReference>
<dbReference type="Pfam" id="PF13646">
    <property type="entry name" value="HEAT_2"/>
    <property type="match status" value="1"/>
</dbReference>
<feature type="domain" description="NACHT" evidence="2">
    <location>
        <begin position="149"/>
        <end position="318"/>
    </location>
</feature>
<dbReference type="SUPFAM" id="SSF52540">
    <property type="entry name" value="P-loop containing nucleoside triphosphate hydrolases"/>
    <property type="match status" value="1"/>
</dbReference>
<feature type="compositionally biased region" description="Low complexity" evidence="1">
    <location>
        <begin position="1"/>
        <end position="13"/>
    </location>
</feature>
<sequence>MARGDGSSNSISGGAAGPTVQAGTIHGGVHFHLGVPESGASVPETGPVEWSELPELPVEIRSLLHAQVQAAHELPYRLPGARRPSLTTVYVRQELGSGTEEQHTDQPQPAPVLDERGQLVDVPSVPVVRLAVRPPSRTVREVLDGEEHLLITGGPGQGKSTLSLRLTADVAARWAGQDDDPPLAEPVVPLRLTARELAARLDLSFPEALAASVRAEYGALLRTPVDARLLGGRVAGCRWLLLVDALDEVADSAERDRLVTVLASWASDPAGSHRVVVTTRPIEGAALAPLQRIGCSRYELQPFDEQALRRFAENWFDDAGSARRFVRQVREAHLDELVQVPLLATIAAIIFQQHEDRPLPDNQYELYEAYLAFLLHARTSGPFEGRHTELLEHLGRVRLETDTSLVTAARDWAHAHLPASELPPSWQEDLTTFLTSVGPLVVRGDDLRFLHHSFAEHLAATAKARALPEQFDPDDEEFTELLHAARPKEHGRHARAVLLHYTRLRPTQADRMVRWLHAGNSEQHLLAARLLAKHVPASTDVVDAFLETVHGWAMTTRYPASDILAQASRAAHHPALVRWLTDLMHDENAPWQSRTEAAAALAVRLRCDHNGDALTLLRAAVDDPGAGVEHRLAAAETLAQCGNDEREAAERGLRSVLCDPAASGASCRTAAVVLSVFGARAREDAVAALSALLADDRTPTQDAVDAATGLVEIGVEFSERSAEVFRAVLRDPVQSTAGRRDAALGLASLGPRHVADAVEALTALCTDRRHNLIDRSVMAETLAELGPQSRVAAGELLLGMSQESELVVVGQWFTLARLVQCGPKYREHAADQLRAMLAKHRVVPNSSLWAASSLIELGPEFHAEAAQEFHRQLTDPLASPGNRVTALGELAELGEPHRGPALRHLRAELADFGADAQARCDAAAKLVRSGPEFHDEAAAHLVVLARSHQDPLVSARAWRELLGLRTTFRDESMNSLLDLLLSKYSDIGVMNAAVLATTSPGEDPRQIADALRSLLADTTRELRIRVSAARSLVSLGRSFHGVAVEGIRELLRSELPVDFDLSHPAEGFAAAGRGHRAALADVLKAVMHDAGEPSARRWYAVAALDVLGFATGPDVEDVLRSVIGDEAADVKVRLSAVVALARLDPGYLGDAVTEVLQLSENARRYMWWETVIELSRLGAEIIPPLRALLADTTASRNQRELVASILPELCPDLTPDAVAELRDQAEDDHLSFWSRTDVQVRLAELDPSSRDEVAAQRRTVLEDENATIRDRCEAAYRLALLRPDLAREALSALRHFSTDVRATPAERATAVNWLGLLYVGNPDDVVQLALGILRDPAFRAHQFRSLLRALPPSLLLDAERDLLADRTAPIESRIPGTGPRAGLALRRESETAIREEITAAESLPTERVAAAAALAVLSPRHLAEARELLERFIREGCAPFAARRELAKLTGDDRQRVLAEARSRYQDTTLPRRERRRALALLLKNSQLPDLASDEPPDQPDVLYTRRHEDGLRRLRALRDDDRTRPATRWKAAMMLRPYAVEDRAAAASTLNALATDPEQRPALRWRVARDLAKVGARGHRLAIDALHLIAGDDALPVTARAHAAQVLGEIAPSRRRDALALLESLLTSPNPLHRNRVLRAIGFLAPADAVLPLRAMAKDESLGPVVRLRCAGTLVQLHRGYRDTAAAVAREIALDESAARNTRLRAARALARWSEVCRAEARQLIHALVPQQ</sequence>
<proteinExistence type="predicted"/>
<dbReference type="InterPro" id="IPR004155">
    <property type="entry name" value="PBS_lyase_HEAT"/>
</dbReference>
<feature type="region of interest" description="Disordered" evidence="1">
    <location>
        <begin position="1"/>
        <end position="23"/>
    </location>
</feature>
<dbReference type="InterPro" id="IPR027417">
    <property type="entry name" value="P-loop_NTPase"/>
</dbReference>
<dbReference type="SUPFAM" id="SSF48371">
    <property type="entry name" value="ARM repeat"/>
    <property type="match status" value="2"/>
</dbReference>
<organism evidence="3 4">
    <name type="scientific">Saccharopolyspora taberi</name>
    <dbReference type="NCBI Taxonomy" id="60895"/>
    <lineage>
        <taxon>Bacteria</taxon>
        <taxon>Bacillati</taxon>
        <taxon>Actinomycetota</taxon>
        <taxon>Actinomycetes</taxon>
        <taxon>Pseudonocardiales</taxon>
        <taxon>Pseudonocardiaceae</taxon>
        <taxon>Saccharopolyspora</taxon>
    </lineage>
</organism>
<gene>
    <name evidence="3" type="ORF">GCM10010470_20870</name>
</gene>
<keyword evidence="4" id="KW-1185">Reference proteome</keyword>
<dbReference type="InterPro" id="IPR016024">
    <property type="entry name" value="ARM-type_fold"/>
</dbReference>
<dbReference type="InterPro" id="IPR007111">
    <property type="entry name" value="NACHT_NTPase"/>
</dbReference>
<comment type="caution">
    <text evidence="3">The sequence shown here is derived from an EMBL/GenBank/DDBJ whole genome shotgun (WGS) entry which is preliminary data.</text>
</comment>
<reference evidence="3 4" key="1">
    <citation type="journal article" date="2019" name="Int. J. Syst. Evol. Microbiol.">
        <title>The Global Catalogue of Microorganisms (GCM) 10K type strain sequencing project: providing services to taxonomists for standard genome sequencing and annotation.</title>
        <authorList>
            <consortium name="The Broad Institute Genomics Platform"/>
            <consortium name="The Broad Institute Genome Sequencing Center for Infectious Disease"/>
            <person name="Wu L."/>
            <person name="Ma J."/>
        </authorList>
    </citation>
    <scope>NUCLEOTIDE SEQUENCE [LARGE SCALE GENOMIC DNA]</scope>
    <source>
        <strain evidence="3 4">JCM 9383</strain>
    </source>
</reference>
<dbReference type="Gene3D" id="3.40.50.300">
    <property type="entry name" value="P-loop containing nucleotide triphosphate hydrolases"/>
    <property type="match status" value="1"/>
</dbReference>
<evidence type="ECO:0000256" key="1">
    <source>
        <dbReference type="SAM" id="MobiDB-lite"/>
    </source>
</evidence>